<dbReference type="PROSITE" id="PS00356">
    <property type="entry name" value="HTH_LACI_1"/>
    <property type="match status" value="1"/>
</dbReference>
<dbReference type="SMART" id="SM00354">
    <property type="entry name" value="HTH_LACI"/>
    <property type="match status" value="1"/>
</dbReference>
<dbReference type="SUPFAM" id="SSF47413">
    <property type="entry name" value="lambda repressor-like DNA-binding domains"/>
    <property type="match status" value="1"/>
</dbReference>
<evidence type="ECO:0000259" key="4">
    <source>
        <dbReference type="PROSITE" id="PS50932"/>
    </source>
</evidence>
<keyword evidence="3" id="KW-0804">Transcription</keyword>
<keyword evidence="2 5" id="KW-0238">DNA-binding</keyword>
<dbReference type="GO" id="GO:0000976">
    <property type="term" value="F:transcription cis-regulatory region binding"/>
    <property type="evidence" value="ECO:0007669"/>
    <property type="project" value="TreeGrafter"/>
</dbReference>
<name>A0A926ESJ2_9FIRM</name>
<keyword evidence="1" id="KW-0805">Transcription regulation</keyword>
<dbReference type="CDD" id="cd01392">
    <property type="entry name" value="HTH_LacI"/>
    <property type="match status" value="1"/>
</dbReference>
<dbReference type="Pfam" id="PF13377">
    <property type="entry name" value="Peripla_BP_3"/>
    <property type="match status" value="1"/>
</dbReference>
<dbReference type="CDD" id="cd06267">
    <property type="entry name" value="PBP1_LacI_sugar_binding-like"/>
    <property type="match status" value="1"/>
</dbReference>
<organism evidence="5 6">
    <name type="scientific">Youxingia wuxianensis</name>
    <dbReference type="NCBI Taxonomy" id="2763678"/>
    <lineage>
        <taxon>Bacteria</taxon>
        <taxon>Bacillati</taxon>
        <taxon>Bacillota</taxon>
        <taxon>Clostridia</taxon>
        <taxon>Eubacteriales</taxon>
        <taxon>Oscillospiraceae</taxon>
        <taxon>Youxingia</taxon>
    </lineage>
</organism>
<sequence>MSTIKDVANLAGVSICTVSRVLADKNYIRPETRKKVMNAVHELDYKPNHTARSLKTGNTNTIGLLLPDICNLYYIKITKYIEQYSDQNKYMILLCDTNESVEKEKRMVGLLQDRSVDGVIVLPTSQSIQHILKLEDYGIPYVFLNRNFPDVKACIPTDNYYGGYAMMDHLIQNGHKKIAMLFPSFDNPIYFERFDGAKDALRAAGLDVNVKNIFYDIVDMHDAHDRVTARMREPDPPTAFFAGNDMLCFGIYSALNELGLRIPQDVSVAGYDDISTSAMIEPALTTFWQPEEELAKLGVDYLLALMNGESPSRPVKLRGKVIARDSVAEAPDK</sequence>
<dbReference type="SUPFAM" id="SSF53822">
    <property type="entry name" value="Periplasmic binding protein-like I"/>
    <property type="match status" value="1"/>
</dbReference>
<feature type="domain" description="HTH lacI-type" evidence="4">
    <location>
        <begin position="2"/>
        <end position="56"/>
    </location>
</feature>
<dbReference type="Proteomes" id="UP000623678">
    <property type="component" value="Unassembled WGS sequence"/>
</dbReference>
<dbReference type="RefSeq" id="WP_262395545.1">
    <property type="nucleotide sequence ID" value="NZ_JACRTD010000006.1"/>
</dbReference>
<dbReference type="PANTHER" id="PTHR30146">
    <property type="entry name" value="LACI-RELATED TRANSCRIPTIONAL REPRESSOR"/>
    <property type="match status" value="1"/>
</dbReference>
<evidence type="ECO:0000313" key="5">
    <source>
        <dbReference type="EMBL" id="MBC8585832.1"/>
    </source>
</evidence>
<dbReference type="Gene3D" id="3.40.50.2300">
    <property type="match status" value="2"/>
</dbReference>
<dbReference type="EMBL" id="JACRTD010000006">
    <property type="protein sequence ID" value="MBC8585832.1"/>
    <property type="molecule type" value="Genomic_DNA"/>
</dbReference>
<dbReference type="GO" id="GO:0003700">
    <property type="term" value="F:DNA-binding transcription factor activity"/>
    <property type="evidence" value="ECO:0007669"/>
    <property type="project" value="TreeGrafter"/>
</dbReference>
<evidence type="ECO:0000256" key="2">
    <source>
        <dbReference type="ARBA" id="ARBA00023125"/>
    </source>
</evidence>
<dbReference type="InterPro" id="IPR028082">
    <property type="entry name" value="Peripla_BP_I"/>
</dbReference>
<dbReference type="AlphaFoldDB" id="A0A926ESJ2"/>
<dbReference type="InterPro" id="IPR046335">
    <property type="entry name" value="LacI/GalR-like_sensor"/>
</dbReference>
<dbReference type="InterPro" id="IPR010982">
    <property type="entry name" value="Lambda_DNA-bd_dom_sf"/>
</dbReference>
<dbReference type="PROSITE" id="PS50932">
    <property type="entry name" value="HTH_LACI_2"/>
    <property type="match status" value="1"/>
</dbReference>
<reference evidence="5" key="1">
    <citation type="submission" date="2020-08" db="EMBL/GenBank/DDBJ databases">
        <title>Genome public.</title>
        <authorList>
            <person name="Liu C."/>
            <person name="Sun Q."/>
        </authorList>
    </citation>
    <scope>NUCLEOTIDE SEQUENCE</scope>
    <source>
        <strain evidence="5">NSJ-64</strain>
    </source>
</reference>
<dbReference type="Gene3D" id="1.10.260.40">
    <property type="entry name" value="lambda repressor-like DNA-binding domains"/>
    <property type="match status" value="1"/>
</dbReference>
<evidence type="ECO:0000313" key="6">
    <source>
        <dbReference type="Proteomes" id="UP000623678"/>
    </source>
</evidence>
<dbReference type="PANTHER" id="PTHR30146:SF109">
    <property type="entry name" value="HTH-TYPE TRANSCRIPTIONAL REGULATOR GALS"/>
    <property type="match status" value="1"/>
</dbReference>
<evidence type="ECO:0000256" key="3">
    <source>
        <dbReference type="ARBA" id="ARBA00023163"/>
    </source>
</evidence>
<proteinExistence type="predicted"/>
<gene>
    <name evidence="5" type="ORF">H8705_09565</name>
</gene>
<comment type="caution">
    <text evidence="5">The sequence shown here is derived from an EMBL/GenBank/DDBJ whole genome shotgun (WGS) entry which is preliminary data.</text>
</comment>
<accession>A0A926ESJ2</accession>
<dbReference type="Pfam" id="PF00356">
    <property type="entry name" value="LacI"/>
    <property type="match status" value="1"/>
</dbReference>
<evidence type="ECO:0000256" key="1">
    <source>
        <dbReference type="ARBA" id="ARBA00023015"/>
    </source>
</evidence>
<dbReference type="InterPro" id="IPR000843">
    <property type="entry name" value="HTH_LacI"/>
</dbReference>
<protein>
    <submittedName>
        <fullName evidence="5">LacI family DNA-binding transcriptional regulator</fullName>
    </submittedName>
</protein>
<keyword evidence="6" id="KW-1185">Reference proteome</keyword>